<dbReference type="InterPro" id="IPR036866">
    <property type="entry name" value="RibonucZ/Hydroxyglut_hydro"/>
</dbReference>
<organism evidence="3 4">
    <name type="scientific">Capnocytophaga periodontitidis</name>
    <dbReference type="NCBI Taxonomy" id="2795027"/>
    <lineage>
        <taxon>Bacteria</taxon>
        <taxon>Pseudomonadati</taxon>
        <taxon>Bacteroidota</taxon>
        <taxon>Flavobacteriia</taxon>
        <taxon>Flavobacteriales</taxon>
        <taxon>Flavobacteriaceae</taxon>
        <taxon>Capnocytophaga</taxon>
    </lineage>
</organism>
<dbReference type="InterPro" id="IPR001279">
    <property type="entry name" value="Metallo-B-lactamas"/>
</dbReference>
<keyword evidence="4" id="KW-1185">Reference proteome</keyword>
<evidence type="ECO:0000256" key="1">
    <source>
        <dbReference type="SAM" id="Phobius"/>
    </source>
</evidence>
<dbReference type="InterPro" id="IPR024884">
    <property type="entry name" value="NAPE-PLD"/>
</dbReference>
<dbReference type="SUPFAM" id="SSF56281">
    <property type="entry name" value="Metallo-hydrolase/oxidoreductase"/>
    <property type="match status" value="1"/>
</dbReference>
<dbReference type="Pfam" id="PF12706">
    <property type="entry name" value="Lactamase_B_2"/>
    <property type="match status" value="1"/>
</dbReference>
<dbReference type="PIRSF" id="PIRSF038896">
    <property type="entry name" value="NAPE-PLD"/>
    <property type="match status" value="1"/>
</dbReference>
<keyword evidence="1" id="KW-0472">Membrane</keyword>
<accession>A0ABS0SJ52</accession>
<evidence type="ECO:0000259" key="2">
    <source>
        <dbReference type="Pfam" id="PF12706"/>
    </source>
</evidence>
<comment type="caution">
    <text evidence="3">The sequence shown here is derived from an EMBL/GenBank/DDBJ whole genome shotgun (WGS) entry which is preliminary data.</text>
</comment>
<dbReference type="RefSeq" id="WP_198465557.1">
    <property type="nucleotide sequence ID" value="NZ_JAEFDC010000001.1"/>
</dbReference>
<evidence type="ECO:0000313" key="4">
    <source>
        <dbReference type="Proteomes" id="UP000641139"/>
    </source>
</evidence>
<gene>
    <name evidence="3" type="ORF">I7X30_00315</name>
</gene>
<evidence type="ECO:0000313" key="3">
    <source>
        <dbReference type="EMBL" id="MBI1645510.1"/>
    </source>
</evidence>
<dbReference type="EMBL" id="JAEFDC010000001">
    <property type="protein sequence ID" value="MBI1645510.1"/>
    <property type="molecule type" value="Genomic_DNA"/>
</dbReference>
<name>A0ABS0SJ52_9FLAO</name>
<feature type="transmembrane region" description="Helical" evidence="1">
    <location>
        <begin position="6"/>
        <end position="26"/>
    </location>
</feature>
<proteinExistence type="predicted"/>
<protein>
    <submittedName>
        <fullName evidence="3">MBL fold metallo-hydrolase</fullName>
    </submittedName>
</protein>
<keyword evidence="1" id="KW-0812">Transmembrane</keyword>
<dbReference type="Gene3D" id="3.60.15.10">
    <property type="entry name" value="Ribonuclease Z/Hydroxyacylglutathione hydrolase-like"/>
    <property type="match status" value="1"/>
</dbReference>
<sequence length="360" mass="41102">MLYTILILVVVIGIGAVIIFNLPSFSKAPSGERLARIQQSPNYREGKFQNLETTPQFTSNDNILKTAYHYFFPDVQDLSPSTPIPAVQTDLQSLPNNAMVWLGHSSYLLNVNDTRVLVDPVFHSASPFSFMVKPFKATYNYSSADMPDTIEVLILTHDHWDHLDYTAMKELKNRIQHVVCPLGVGAHLEYWGFDPAKITEMDWQDTITVANLKFTCLPTRHFSGRGLKRAPTLWGSFMLETGTYTVYIGGDSGYGKHIAEIGKRFPHIDLALMENGQYNPNWRYIHFLPEDLRKALNEIGAKRYFTGHNSKFALAQHPWYEPMRNVQAYAKEDSLNIITPKIGEVIHIDQPDETFDVWFN</sequence>
<dbReference type="PANTHER" id="PTHR15032:SF4">
    <property type="entry name" value="N-ACYL-PHOSPHATIDYLETHANOLAMINE-HYDROLYZING PHOSPHOLIPASE D"/>
    <property type="match status" value="1"/>
</dbReference>
<dbReference type="Proteomes" id="UP000641139">
    <property type="component" value="Unassembled WGS sequence"/>
</dbReference>
<reference evidence="3 4" key="1">
    <citation type="journal article" date="2021" name="Int. J. Syst. Evol. Microbiol.">
        <title>Capnocytophaga periodontitidis sp. nov., isolated from subgingival plaque of periodontitis patient.</title>
        <authorList>
            <person name="Zhang Y."/>
            <person name="Qiao D."/>
            <person name="Shi W."/>
            <person name="Wu D."/>
            <person name="Cai M."/>
        </authorList>
    </citation>
    <scope>NUCLEOTIDE SEQUENCE [LARGE SCALE GENOMIC DNA]</scope>
    <source>
        <strain evidence="3 4">051621</strain>
    </source>
</reference>
<dbReference type="PANTHER" id="PTHR15032">
    <property type="entry name" value="N-ACYL-PHOSPHATIDYLETHANOLAMINE-HYDROLYZING PHOSPHOLIPASE D"/>
    <property type="match status" value="1"/>
</dbReference>
<keyword evidence="1" id="KW-1133">Transmembrane helix</keyword>
<feature type="domain" description="Metallo-beta-lactamase" evidence="2">
    <location>
        <begin position="114"/>
        <end position="308"/>
    </location>
</feature>